<sequence>MPNPHPSPGHVRRLLRRQGSPQSAEPLVCTTTTVTATASSLHRGKKDGDSEGEDEGES</sequence>
<dbReference type="AlphaFoldDB" id="B7ZYC1"/>
<dbReference type="HOGENOM" id="CLU_2981953_0_0_1"/>
<reference evidence="2" key="1">
    <citation type="journal article" date="2009" name="PLoS Genet.">
        <title>Sequencing, mapping, and analysis of 27,455 maize full-length cDNAs.</title>
        <authorList>
            <person name="Soderlund C."/>
            <person name="Descour A."/>
            <person name="Kudrna D."/>
            <person name="Bomhoff M."/>
            <person name="Boyd L."/>
            <person name="Currie J."/>
            <person name="Angelova A."/>
            <person name="Collura K."/>
            <person name="Wissotski M."/>
            <person name="Ashley E."/>
            <person name="Morrow D."/>
            <person name="Fernandes J."/>
            <person name="Walbot V."/>
            <person name="Yu Y."/>
        </authorList>
    </citation>
    <scope>NUCLEOTIDE SEQUENCE</scope>
    <source>
        <strain evidence="2">B73</strain>
    </source>
</reference>
<name>B7ZYC1_MAIZE</name>
<accession>B7ZYC1</accession>
<protein>
    <submittedName>
        <fullName evidence="2">Uncharacterized protein</fullName>
    </submittedName>
</protein>
<feature type="region of interest" description="Disordered" evidence="1">
    <location>
        <begin position="1"/>
        <end position="58"/>
    </location>
</feature>
<reference evidence="2" key="2">
    <citation type="submission" date="2012-06" db="EMBL/GenBank/DDBJ databases">
        <authorList>
            <person name="Yu Y."/>
            <person name="Currie J."/>
            <person name="Lomeli R."/>
            <person name="Angelova A."/>
            <person name="Collura K."/>
            <person name="Wissotski M."/>
            <person name="Campos D."/>
            <person name="Kudrna D."/>
            <person name="Golser W."/>
            <person name="Ashely E."/>
            <person name="Descour A."/>
            <person name="Fernandes J."/>
            <person name="Soderlund C."/>
            <person name="Walbot V."/>
        </authorList>
    </citation>
    <scope>NUCLEOTIDE SEQUENCE</scope>
    <source>
        <strain evidence="2">B73</strain>
    </source>
</reference>
<organism evidence="2">
    <name type="scientific">Zea mays</name>
    <name type="common">Maize</name>
    <dbReference type="NCBI Taxonomy" id="4577"/>
    <lineage>
        <taxon>Eukaryota</taxon>
        <taxon>Viridiplantae</taxon>
        <taxon>Streptophyta</taxon>
        <taxon>Embryophyta</taxon>
        <taxon>Tracheophyta</taxon>
        <taxon>Spermatophyta</taxon>
        <taxon>Magnoliopsida</taxon>
        <taxon>Liliopsida</taxon>
        <taxon>Poales</taxon>
        <taxon>Poaceae</taxon>
        <taxon>PACMAD clade</taxon>
        <taxon>Panicoideae</taxon>
        <taxon>Andropogonodae</taxon>
        <taxon>Andropogoneae</taxon>
        <taxon>Tripsacinae</taxon>
        <taxon>Zea</taxon>
    </lineage>
</organism>
<proteinExistence type="evidence at transcript level"/>
<dbReference type="EMBL" id="BT054313">
    <property type="protein sequence ID" value="ACL52920.1"/>
    <property type="molecule type" value="mRNA"/>
</dbReference>
<evidence type="ECO:0000313" key="2">
    <source>
        <dbReference type="EMBL" id="ACL52920.1"/>
    </source>
</evidence>
<evidence type="ECO:0000256" key="1">
    <source>
        <dbReference type="SAM" id="MobiDB-lite"/>
    </source>
</evidence>